<evidence type="ECO:0000313" key="3">
    <source>
        <dbReference type="EMBL" id="KAJ3049210.1"/>
    </source>
</evidence>
<feature type="region of interest" description="Disordered" evidence="2">
    <location>
        <begin position="84"/>
        <end position="164"/>
    </location>
</feature>
<organism evidence="3 4">
    <name type="scientific">Rhizophlyctis rosea</name>
    <dbReference type="NCBI Taxonomy" id="64517"/>
    <lineage>
        <taxon>Eukaryota</taxon>
        <taxon>Fungi</taxon>
        <taxon>Fungi incertae sedis</taxon>
        <taxon>Chytridiomycota</taxon>
        <taxon>Chytridiomycota incertae sedis</taxon>
        <taxon>Chytridiomycetes</taxon>
        <taxon>Rhizophlyctidales</taxon>
        <taxon>Rhizophlyctidaceae</taxon>
        <taxon>Rhizophlyctis</taxon>
    </lineage>
</organism>
<feature type="compositionally biased region" description="Polar residues" evidence="2">
    <location>
        <begin position="147"/>
        <end position="164"/>
    </location>
</feature>
<accession>A0AAD5SAM7</accession>
<gene>
    <name evidence="3" type="ORF">HK097_009758</name>
</gene>
<dbReference type="AlphaFoldDB" id="A0AAD5SAM7"/>
<dbReference type="Proteomes" id="UP001212841">
    <property type="component" value="Unassembled WGS sequence"/>
</dbReference>
<evidence type="ECO:0000256" key="1">
    <source>
        <dbReference type="SAM" id="Coils"/>
    </source>
</evidence>
<evidence type="ECO:0000313" key="4">
    <source>
        <dbReference type="Proteomes" id="UP001212841"/>
    </source>
</evidence>
<reference evidence="3" key="1">
    <citation type="submission" date="2020-05" db="EMBL/GenBank/DDBJ databases">
        <title>Phylogenomic resolution of chytrid fungi.</title>
        <authorList>
            <person name="Stajich J.E."/>
            <person name="Amses K."/>
            <person name="Simmons R."/>
            <person name="Seto K."/>
            <person name="Myers J."/>
            <person name="Bonds A."/>
            <person name="Quandt C.A."/>
            <person name="Barry K."/>
            <person name="Liu P."/>
            <person name="Grigoriev I."/>
            <person name="Longcore J.E."/>
            <person name="James T.Y."/>
        </authorList>
    </citation>
    <scope>NUCLEOTIDE SEQUENCE</scope>
    <source>
        <strain evidence="3">JEL0318</strain>
    </source>
</reference>
<feature type="non-terminal residue" evidence="3">
    <location>
        <position position="531"/>
    </location>
</feature>
<feature type="coiled-coil region" evidence="1">
    <location>
        <begin position="392"/>
        <end position="419"/>
    </location>
</feature>
<keyword evidence="4" id="KW-1185">Reference proteome</keyword>
<feature type="region of interest" description="Disordered" evidence="2">
    <location>
        <begin position="492"/>
        <end position="512"/>
    </location>
</feature>
<proteinExistence type="predicted"/>
<dbReference type="EMBL" id="JADGJD010000677">
    <property type="protein sequence ID" value="KAJ3049210.1"/>
    <property type="molecule type" value="Genomic_DNA"/>
</dbReference>
<protein>
    <submittedName>
        <fullName evidence="3">Uncharacterized protein</fullName>
    </submittedName>
</protein>
<keyword evidence="1" id="KW-0175">Coiled coil</keyword>
<feature type="compositionally biased region" description="Low complexity" evidence="2">
    <location>
        <begin position="19"/>
        <end position="31"/>
    </location>
</feature>
<feature type="compositionally biased region" description="Basic and acidic residues" evidence="2">
    <location>
        <begin position="85"/>
        <end position="101"/>
    </location>
</feature>
<feature type="region of interest" description="Disordered" evidence="2">
    <location>
        <begin position="1"/>
        <end position="46"/>
    </location>
</feature>
<comment type="caution">
    <text evidence="3">The sequence shown here is derived from an EMBL/GenBank/DDBJ whole genome shotgun (WGS) entry which is preliminary data.</text>
</comment>
<name>A0AAD5SAM7_9FUNG</name>
<evidence type="ECO:0000256" key="2">
    <source>
        <dbReference type="SAM" id="MobiDB-lite"/>
    </source>
</evidence>
<sequence length="531" mass="59299">MIDAQPPVNPRSPENLRDPTTTPSSPPISSILAYDNPEYASGTSENSKYRFVMGDPNLSSIQDINMEFFDDMSLRDTLGDLDSFQLRDEAPPDHFDHHEQTTPDSVYHSAQHHTDVLNQSRQPPEPSPAIHDVDATPRPNRSHPHSETTYPSTPGASSVARSTSRTMQDVRYALEHHERAIYGFQQSMNDFDRSRIARLSPVRGGARSFRTSAQEGGDFDKNVGSDSAIHSLHEEYLHGEDVLFGNESNSNRHASDQLASLDITPPSQRGVSTIDQLENAFRNSSAAPTTDVRAMVEDMVNARLTTAIQQLRLDLRADILTTPRRTSPSHSSTTRDHEMDHILSLLHSAADEDKSSISLNARISEHPIADMVEQLVRITRDLESRLNEKADAESVNDSINTLESRLESVKAESNAASDRLIADVARLSSRLDRKADQDAITAFQNQYTETQNMMTRLISRIESVERTQEDLINDLVNGNILIQKRLNALDPSVPPSEISDFNPKHSDDPPPFAAMEMEQRVSQLEARLDRV</sequence>